<protein>
    <submittedName>
        <fullName evidence="1">Uncharacterized protein</fullName>
    </submittedName>
</protein>
<sequence>MSEDWAVRTARPASLEEVLRVVTPAVGRLGVRTEVSEQWVVVTDGNDRPRVWIGRPHRSADGQGVDLDLCATGHDVVAEYGAPESLVRDVAGALASALGGVAERRSLAIVPDEPDLSAPYQALPDDCPADALTDTQALVIQSQQRIALTPWLVHQQQWVARHGLGLTVVTPATSSLTPAASAMLRVTGSRWVVDTGDTLYDGHLGLRLSWDGREFSASDDLDPAFAPLASDTWAPLVHAEVVHPYDAPMRIGELTADVCRSAGLTPPSWAGIIEPPESAYDPELITDVAQQVSPGPSRFVITGSGFDGMLDVIPQPPGVVEQMEVTADPRHGRLPSEALAEFAVGVIDAGAEIAVLGYRRSTGGRLVPSRMTGPTVPAVAVFARRRFPDLSDAGALRLAGRSARLVETPLPAVVVEYDAEPGTPEGDEAAARLIRLIEGLAMHDIHLRDAGA</sequence>
<dbReference type="STRING" id="1631356.VV01_17960"/>
<evidence type="ECO:0000313" key="1">
    <source>
        <dbReference type="EMBL" id="KNX38600.1"/>
    </source>
</evidence>
<gene>
    <name evidence="1" type="ORF">VV01_17960</name>
</gene>
<organism evidence="1 2">
    <name type="scientific">Luteipulveratus halotolerans</name>
    <dbReference type="NCBI Taxonomy" id="1631356"/>
    <lineage>
        <taxon>Bacteria</taxon>
        <taxon>Bacillati</taxon>
        <taxon>Actinomycetota</taxon>
        <taxon>Actinomycetes</taxon>
        <taxon>Micrococcales</taxon>
        <taxon>Dermacoccaceae</taxon>
        <taxon>Luteipulveratus</taxon>
    </lineage>
</organism>
<reference evidence="2" key="1">
    <citation type="submission" date="2015-03" db="EMBL/GenBank/DDBJ databases">
        <title>Luteipulveratus halotolerans sp. nov., a novel actinobacterium (Dermacoccaceae) from Sarawak, Malaysia.</title>
        <authorList>
            <person name="Juboi H."/>
            <person name="Basik A."/>
            <person name="Shamsul S.S."/>
            <person name="Arnold P."/>
            <person name="Schmitt E.K."/>
            <person name="Sanglier J.-J."/>
            <person name="Yeo T."/>
        </authorList>
    </citation>
    <scope>NUCLEOTIDE SEQUENCE [LARGE SCALE GENOMIC DNA]</scope>
    <source>
        <strain evidence="2">C296001</strain>
    </source>
</reference>
<dbReference type="EMBL" id="LAIR01000002">
    <property type="protein sequence ID" value="KNX38600.1"/>
    <property type="molecule type" value="Genomic_DNA"/>
</dbReference>
<dbReference type="AlphaFoldDB" id="A0A0L6CLT8"/>
<dbReference type="Proteomes" id="UP000037397">
    <property type="component" value="Unassembled WGS sequence"/>
</dbReference>
<dbReference type="OrthoDB" id="5103427at2"/>
<proteinExistence type="predicted"/>
<name>A0A0L6CLT8_9MICO</name>
<keyword evidence="2" id="KW-1185">Reference proteome</keyword>
<comment type="caution">
    <text evidence="1">The sequence shown here is derived from an EMBL/GenBank/DDBJ whole genome shotgun (WGS) entry which is preliminary data.</text>
</comment>
<dbReference type="InterPro" id="IPR046175">
    <property type="entry name" value="DUF6177"/>
</dbReference>
<accession>A0A0L6CLT8</accession>
<dbReference type="RefSeq" id="WP_050671081.1">
    <property type="nucleotide sequence ID" value="NZ_LAIR01000002.1"/>
</dbReference>
<dbReference type="Pfam" id="PF19674">
    <property type="entry name" value="DUF6177"/>
    <property type="match status" value="1"/>
</dbReference>
<evidence type="ECO:0000313" key="2">
    <source>
        <dbReference type="Proteomes" id="UP000037397"/>
    </source>
</evidence>